<dbReference type="Proteomes" id="UP001311232">
    <property type="component" value="Unassembled WGS sequence"/>
</dbReference>
<evidence type="ECO:0000256" key="9">
    <source>
        <dbReference type="SAM" id="SignalP"/>
    </source>
</evidence>
<dbReference type="CDD" id="cd00096">
    <property type="entry name" value="Ig"/>
    <property type="match status" value="1"/>
</dbReference>
<keyword evidence="8" id="KW-1133">Transmembrane helix</keyword>
<keyword evidence="3 8" id="KW-0472">Membrane</keyword>
<dbReference type="PANTHER" id="PTHR14340">
    <property type="entry name" value="MICROFIBRIL-ASSOCIATED GLYCOPROTEIN 3"/>
    <property type="match status" value="1"/>
</dbReference>
<dbReference type="SMART" id="SM00409">
    <property type="entry name" value="IG"/>
    <property type="match status" value="1"/>
</dbReference>
<feature type="transmembrane region" description="Helical" evidence="8">
    <location>
        <begin position="135"/>
        <end position="156"/>
    </location>
</feature>
<dbReference type="EMBL" id="JAHHUM010001827">
    <property type="protein sequence ID" value="KAK5608311.1"/>
    <property type="molecule type" value="Genomic_DNA"/>
</dbReference>
<dbReference type="SMART" id="SM00408">
    <property type="entry name" value="IGc2"/>
    <property type="match status" value="1"/>
</dbReference>
<comment type="function">
    <text evidence="6">Component of the elastin-associated microfibrils.</text>
</comment>
<evidence type="ECO:0000256" key="8">
    <source>
        <dbReference type="SAM" id="Phobius"/>
    </source>
</evidence>
<dbReference type="GO" id="GO:0005886">
    <property type="term" value="C:plasma membrane"/>
    <property type="evidence" value="ECO:0007669"/>
    <property type="project" value="UniProtKB-SubCell"/>
</dbReference>
<protein>
    <recommendedName>
        <fullName evidence="7">Microfibril-associated glycoprotein 3</fullName>
    </recommendedName>
</protein>
<reference evidence="11 12" key="1">
    <citation type="submission" date="2021-06" db="EMBL/GenBank/DDBJ databases">
        <authorList>
            <person name="Palmer J.M."/>
        </authorList>
    </citation>
    <scope>NUCLEOTIDE SEQUENCE [LARGE SCALE GENOMIC DNA]</scope>
    <source>
        <strain evidence="11 12">MEX-2019</strain>
        <tissue evidence="11">Muscle</tissue>
    </source>
</reference>
<dbReference type="InterPro" id="IPR003598">
    <property type="entry name" value="Ig_sub2"/>
</dbReference>
<evidence type="ECO:0000256" key="4">
    <source>
        <dbReference type="ARBA" id="ARBA00023180"/>
    </source>
</evidence>
<evidence type="ECO:0000256" key="6">
    <source>
        <dbReference type="ARBA" id="ARBA00049640"/>
    </source>
</evidence>
<accession>A0AAV9RH87</accession>
<keyword evidence="4" id="KW-0325">Glycoprotein</keyword>
<keyword evidence="5" id="KW-0393">Immunoglobulin domain</keyword>
<dbReference type="InterPro" id="IPR007110">
    <property type="entry name" value="Ig-like_dom"/>
</dbReference>
<dbReference type="Pfam" id="PF13927">
    <property type="entry name" value="Ig_3"/>
    <property type="match status" value="1"/>
</dbReference>
<evidence type="ECO:0000313" key="11">
    <source>
        <dbReference type="EMBL" id="KAK5608311.1"/>
    </source>
</evidence>
<evidence type="ECO:0000259" key="10">
    <source>
        <dbReference type="PROSITE" id="PS50835"/>
    </source>
</evidence>
<evidence type="ECO:0000256" key="5">
    <source>
        <dbReference type="ARBA" id="ARBA00023319"/>
    </source>
</evidence>
<evidence type="ECO:0000256" key="2">
    <source>
        <dbReference type="ARBA" id="ARBA00022475"/>
    </source>
</evidence>
<evidence type="ECO:0000256" key="7">
    <source>
        <dbReference type="ARBA" id="ARBA00049731"/>
    </source>
</evidence>
<gene>
    <name evidence="11" type="ORF">CRENBAI_001059</name>
</gene>
<keyword evidence="12" id="KW-1185">Reference proteome</keyword>
<evidence type="ECO:0000256" key="1">
    <source>
        <dbReference type="ARBA" id="ARBA00004251"/>
    </source>
</evidence>
<sequence length="326" mass="35945">MLSPQKLCLSHTLPVFLLLGCWTADGAHNDTEAGTFTQLVPVPSGRYILAKEGSSALIECNVTAGQEDVRWYNSKGLLLGDKEGGKWQIQEKGVLNITAVSFEDRGRYTCVALSSIGLTKNYTVTLRVAYTDSGLGVYFVVVCVVAFAITIVLNVARLSMVGTHLKETEMAINEFFRTEGTEKLQKAFDIAKTIPIVTSAKTVEFAKVTQFKTMEFARHIEELAHSIPLPPLILNCRSFAEENMNPECDPAELAAAAFRNRQALGSPCPGRNEEEEVCVAMLSSERQSVKYPPCWFPCGLQLLFCFQSVISSIFQCQFTSFSVKPD</sequence>
<dbReference type="Gene3D" id="2.60.40.10">
    <property type="entry name" value="Immunoglobulins"/>
    <property type="match status" value="1"/>
</dbReference>
<dbReference type="InterPro" id="IPR036179">
    <property type="entry name" value="Ig-like_dom_sf"/>
</dbReference>
<feature type="chain" id="PRO_5043497026" description="Microfibril-associated glycoprotein 3" evidence="9">
    <location>
        <begin position="27"/>
        <end position="326"/>
    </location>
</feature>
<name>A0AAV9RH87_9TELE</name>
<keyword evidence="8" id="KW-0812">Transmembrane</keyword>
<dbReference type="InterPro" id="IPR003599">
    <property type="entry name" value="Ig_sub"/>
</dbReference>
<dbReference type="PANTHER" id="PTHR14340:SF4">
    <property type="entry name" value="MICROFIBRIL-ASSOCIATED GLYCOPROTEIN 3"/>
    <property type="match status" value="1"/>
</dbReference>
<organism evidence="11 12">
    <name type="scientific">Crenichthys baileyi</name>
    <name type="common">White River springfish</name>
    <dbReference type="NCBI Taxonomy" id="28760"/>
    <lineage>
        <taxon>Eukaryota</taxon>
        <taxon>Metazoa</taxon>
        <taxon>Chordata</taxon>
        <taxon>Craniata</taxon>
        <taxon>Vertebrata</taxon>
        <taxon>Euteleostomi</taxon>
        <taxon>Actinopterygii</taxon>
        <taxon>Neopterygii</taxon>
        <taxon>Teleostei</taxon>
        <taxon>Neoteleostei</taxon>
        <taxon>Acanthomorphata</taxon>
        <taxon>Ovalentaria</taxon>
        <taxon>Atherinomorphae</taxon>
        <taxon>Cyprinodontiformes</taxon>
        <taxon>Goodeidae</taxon>
        <taxon>Crenichthys</taxon>
    </lineage>
</organism>
<comment type="caution">
    <text evidence="11">The sequence shown here is derived from an EMBL/GenBank/DDBJ whole genome shotgun (WGS) entry which is preliminary data.</text>
</comment>
<dbReference type="PROSITE" id="PS50835">
    <property type="entry name" value="IG_LIKE"/>
    <property type="match status" value="1"/>
</dbReference>
<dbReference type="AlphaFoldDB" id="A0AAV9RH87"/>
<keyword evidence="2" id="KW-1003">Cell membrane</keyword>
<feature type="domain" description="Ig-like" evidence="10">
    <location>
        <begin position="43"/>
        <end position="125"/>
    </location>
</feature>
<proteinExistence type="predicted"/>
<comment type="subcellular location">
    <subcellularLocation>
        <location evidence="1">Cell membrane</location>
        <topology evidence="1">Single-pass type I membrane protein</topology>
    </subcellularLocation>
</comment>
<dbReference type="PROSITE" id="PS51257">
    <property type="entry name" value="PROKAR_LIPOPROTEIN"/>
    <property type="match status" value="1"/>
</dbReference>
<feature type="signal peptide" evidence="9">
    <location>
        <begin position="1"/>
        <end position="26"/>
    </location>
</feature>
<evidence type="ECO:0000256" key="3">
    <source>
        <dbReference type="ARBA" id="ARBA00023136"/>
    </source>
</evidence>
<dbReference type="InterPro" id="IPR013783">
    <property type="entry name" value="Ig-like_fold"/>
</dbReference>
<keyword evidence="9" id="KW-0732">Signal</keyword>
<evidence type="ECO:0000313" key="12">
    <source>
        <dbReference type="Proteomes" id="UP001311232"/>
    </source>
</evidence>
<dbReference type="SUPFAM" id="SSF48726">
    <property type="entry name" value="Immunoglobulin"/>
    <property type="match status" value="1"/>
</dbReference>